<reference evidence="2" key="1">
    <citation type="submission" date="2021-10" db="EMBL/GenBank/DDBJ databases">
        <title>Melipona bicolor Genome sequencing and assembly.</title>
        <authorList>
            <person name="Araujo N.S."/>
            <person name="Arias M.C."/>
        </authorList>
    </citation>
    <scope>NUCLEOTIDE SEQUENCE</scope>
    <source>
        <strain evidence="2">USP_2M_L1-L4_2017</strain>
        <tissue evidence="2">Whole body</tissue>
    </source>
</reference>
<evidence type="ECO:0000313" key="3">
    <source>
        <dbReference type="Proteomes" id="UP001177670"/>
    </source>
</evidence>
<keyword evidence="3" id="KW-1185">Reference proteome</keyword>
<dbReference type="EMBL" id="JAHYIQ010000002">
    <property type="protein sequence ID" value="KAK1135155.1"/>
    <property type="molecule type" value="Genomic_DNA"/>
</dbReference>
<sequence length="160" mass="17749">MMSPGKVNRGTLDARDVEIDVWQGGSRQEMADPKERRPALPKRSANRNPSLRENIAVARSTNGKAKSNDENQVASSLTESTCRLRHSDRARSASCVPISIESVPTHLEISRERFARARRFLTNGQPRSGERRFNSMKRNGGDSGTEGRGILKNSTWLDGS</sequence>
<feature type="compositionally biased region" description="Polar residues" evidence="1">
    <location>
        <begin position="59"/>
        <end position="81"/>
    </location>
</feature>
<gene>
    <name evidence="2" type="ORF">K0M31_007925</name>
</gene>
<dbReference type="Proteomes" id="UP001177670">
    <property type="component" value="Unassembled WGS sequence"/>
</dbReference>
<protein>
    <submittedName>
        <fullName evidence="2">Uncharacterized protein</fullName>
    </submittedName>
</protein>
<evidence type="ECO:0000313" key="2">
    <source>
        <dbReference type="EMBL" id="KAK1135155.1"/>
    </source>
</evidence>
<feature type="region of interest" description="Disordered" evidence="1">
    <location>
        <begin position="1"/>
        <end position="93"/>
    </location>
</feature>
<feature type="compositionally biased region" description="Basic and acidic residues" evidence="1">
    <location>
        <begin position="29"/>
        <end position="38"/>
    </location>
</feature>
<accession>A0AA40GD51</accession>
<name>A0AA40GD51_9HYME</name>
<comment type="caution">
    <text evidence="2">The sequence shown here is derived from an EMBL/GenBank/DDBJ whole genome shotgun (WGS) entry which is preliminary data.</text>
</comment>
<proteinExistence type="predicted"/>
<dbReference type="AlphaFoldDB" id="A0AA40GD51"/>
<evidence type="ECO:0000256" key="1">
    <source>
        <dbReference type="SAM" id="MobiDB-lite"/>
    </source>
</evidence>
<organism evidence="2 3">
    <name type="scientific">Melipona bicolor</name>
    <dbReference type="NCBI Taxonomy" id="60889"/>
    <lineage>
        <taxon>Eukaryota</taxon>
        <taxon>Metazoa</taxon>
        <taxon>Ecdysozoa</taxon>
        <taxon>Arthropoda</taxon>
        <taxon>Hexapoda</taxon>
        <taxon>Insecta</taxon>
        <taxon>Pterygota</taxon>
        <taxon>Neoptera</taxon>
        <taxon>Endopterygota</taxon>
        <taxon>Hymenoptera</taxon>
        <taxon>Apocrita</taxon>
        <taxon>Aculeata</taxon>
        <taxon>Apoidea</taxon>
        <taxon>Anthophila</taxon>
        <taxon>Apidae</taxon>
        <taxon>Melipona</taxon>
    </lineage>
</organism>
<feature type="region of interest" description="Disordered" evidence="1">
    <location>
        <begin position="121"/>
        <end position="160"/>
    </location>
</feature>